<dbReference type="InterPro" id="IPR026992">
    <property type="entry name" value="DIOX_N"/>
</dbReference>
<dbReference type="InterPro" id="IPR044861">
    <property type="entry name" value="IPNS-like_FE2OG_OXY"/>
</dbReference>
<dbReference type="PRINTS" id="PR00682">
    <property type="entry name" value="IPNSYNTHASE"/>
</dbReference>
<keyword evidence="2" id="KW-0408">Iron</keyword>
<dbReference type="OrthoDB" id="627829at2759"/>
<comment type="similarity">
    <text evidence="1 2">Belongs to the iron/ascorbate-dependent oxidoreductase family.</text>
</comment>
<dbReference type="RefSeq" id="XP_016589556.1">
    <property type="nucleotide sequence ID" value="XM_016728702.1"/>
</dbReference>
<keyword evidence="4" id="KW-0223">Dioxygenase</keyword>
<protein>
    <submittedName>
        <fullName evidence="4">Hyoscyamine 6-dioxygenase</fullName>
    </submittedName>
</protein>
<accession>A0A0F2MDE4</accession>
<dbReference type="EMBL" id="AXCR01000005">
    <property type="protein sequence ID" value="KJR86880.1"/>
    <property type="molecule type" value="Genomic_DNA"/>
</dbReference>
<dbReference type="AlphaFoldDB" id="A0A0F2MDE4"/>
<sequence length="387" mass="42770">MAFREIPTIDLAWADDPVRRPELLAGLRNALVDVGFLYVANHGVPDQTVDDMVKVLSALFALPDEAKDAINLRNSPHFLGYSATGAETTAGQADRREQVEFATERTANWTPDKPVYERLRGPNQWPKAGAVTVPGTDRDIRTVVEAYLDALTALGARFLQLVAEALDLPPDALQPFLSDQHRLKLVRYPGLEGYDGVRSKINNKVMGGVQGVGPHKDSSGWWTFLLQASPPPVGGLQALNRAGQWIDVPAVPGTFVVNIGQAFEVVTHGVCPATTHRVEVLPGTPERFSVPFFQGVRRDLTKAEALGLRTHFETTFPERFLDAGVAETAESAEGRQIDSAFLRGRYDTWGESQLRTKVRSHRDVGQRFYADVYDKYIHDEDVEADVK</sequence>
<feature type="domain" description="Fe2OG dioxygenase" evidence="3">
    <location>
        <begin position="179"/>
        <end position="296"/>
    </location>
</feature>
<proteinExistence type="inferred from homology"/>
<dbReference type="Pfam" id="PF14226">
    <property type="entry name" value="DIOX_N"/>
    <property type="match status" value="1"/>
</dbReference>
<dbReference type="InterPro" id="IPR027443">
    <property type="entry name" value="IPNS-like_sf"/>
</dbReference>
<keyword evidence="2" id="KW-0560">Oxidoreductase</keyword>
<dbReference type="VEuPathDB" id="FungiDB:SPSK_01800"/>
<dbReference type="Proteomes" id="UP000033710">
    <property type="component" value="Unassembled WGS sequence"/>
</dbReference>
<name>A0A0F2MDE4_SPOSC</name>
<dbReference type="SUPFAM" id="SSF51197">
    <property type="entry name" value="Clavaminate synthase-like"/>
    <property type="match status" value="1"/>
</dbReference>
<dbReference type="InterPro" id="IPR050231">
    <property type="entry name" value="Iron_ascorbate_oxido_reductase"/>
</dbReference>
<evidence type="ECO:0000256" key="2">
    <source>
        <dbReference type="RuleBase" id="RU003682"/>
    </source>
</evidence>
<evidence type="ECO:0000259" key="3">
    <source>
        <dbReference type="PROSITE" id="PS51471"/>
    </source>
</evidence>
<comment type="caution">
    <text evidence="4">The sequence shown here is derived from an EMBL/GenBank/DDBJ whole genome shotgun (WGS) entry which is preliminary data.</text>
</comment>
<gene>
    <name evidence="4" type="ORF">SPSK_01800</name>
</gene>
<dbReference type="KEGG" id="ssck:SPSK_01800"/>
<dbReference type="PROSITE" id="PS51471">
    <property type="entry name" value="FE2OG_OXY"/>
    <property type="match status" value="1"/>
</dbReference>
<dbReference type="PANTHER" id="PTHR47990">
    <property type="entry name" value="2-OXOGLUTARATE (2OG) AND FE(II)-DEPENDENT OXYGENASE SUPERFAMILY PROTEIN-RELATED"/>
    <property type="match status" value="1"/>
</dbReference>
<organism evidence="4 5">
    <name type="scientific">Sporothrix schenckii 1099-18</name>
    <dbReference type="NCBI Taxonomy" id="1397361"/>
    <lineage>
        <taxon>Eukaryota</taxon>
        <taxon>Fungi</taxon>
        <taxon>Dikarya</taxon>
        <taxon>Ascomycota</taxon>
        <taxon>Pezizomycotina</taxon>
        <taxon>Sordariomycetes</taxon>
        <taxon>Sordariomycetidae</taxon>
        <taxon>Ophiostomatales</taxon>
        <taxon>Ophiostomataceae</taxon>
        <taxon>Sporothrix</taxon>
    </lineage>
</organism>
<reference evidence="4 5" key="2">
    <citation type="journal article" date="2015" name="Eukaryot. Cell">
        <title>Asexual propagation of a virulent clone complex in a human and feline outbreak of sporotrichosis.</title>
        <authorList>
            <person name="Teixeira Mde M."/>
            <person name="Rodrigues A.M."/>
            <person name="Tsui C.K."/>
            <person name="de Almeida L.G."/>
            <person name="Van Diepeningen A.D."/>
            <person name="van den Ende B.G."/>
            <person name="Fernandes G.F."/>
            <person name="Kano R."/>
            <person name="Hamelin R.C."/>
            <person name="Lopes-Bezerra L.M."/>
            <person name="Vasconcelos A.T."/>
            <person name="de Hoog S."/>
            <person name="de Camargo Z.P."/>
            <person name="Felipe M.S."/>
        </authorList>
    </citation>
    <scope>NUCLEOTIDE SEQUENCE [LARGE SCALE GENOMIC DNA]</scope>
    <source>
        <strain evidence="4 5">1099-18</strain>
    </source>
</reference>
<evidence type="ECO:0000313" key="5">
    <source>
        <dbReference type="Proteomes" id="UP000033710"/>
    </source>
</evidence>
<dbReference type="GeneID" id="27663979"/>
<dbReference type="InterPro" id="IPR005123">
    <property type="entry name" value="Oxoglu/Fe-dep_dioxygenase_dom"/>
</dbReference>
<dbReference type="GO" id="GO:0046872">
    <property type="term" value="F:metal ion binding"/>
    <property type="evidence" value="ECO:0007669"/>
    <property type="project" value="UniProtKB-KW"/>
</dbReference>
<dbReference type="GO" id="GO:0044283">
    <property type="term" value="P:small molecule biosynthetic process"/>
    <property type="evidence" value="ECO:0007669"/>
    <property type="project" value="UniProtKB-ARBA"/>
</dbReference>
<evidence type="ECO:0000313" key="4">
    <source>
        <dbReference type="EMBL" id="KJR86880.1"/>
    </source>
</evidence>
<dbReference type="GO" id="GO:0051213">
    <property type="term" value="F:dioxygenase activity"/>
    <property type="evidence" value="ECO:0007669"/>
    <property type="project" value="UniProtKB-KW"/>
</dbReference>
<keyword evidence="2" id="KW-0479">Metal-binding</keyword>
<dbReference type="Pfam" id="PF03171">
    <property type="entry name" value="2OG-FeII_Oxy"/>
    <property type="match status" value="1"/>
</dbReference>
<evidence type="ECO:0000256" key="1">
    <source>
        <dbReference type="ARBA" id="ARBA00008056"/>
    </source>
</evidence>
<dbReference type="Gene3D" id="2.60.120.330">
    <property type="entry name" value="B-lactam Antibiotic, Isopenicillin N Synthase, Chain"/>
    <property type="match status" value="1"/>
</dbReference>
<reference evidence="4 5" key="1">
    <citation type="journal article" date="2014" name="BMC Genomics">
        <title>Comparative genomics of the major fungal agents of human and animal Sporotrichosis: Sporothrix schenckii and Sporothrix brasiliensis.</title>
        <authorList>
            <person name="Teixeira M.M."/>
            <person name="de Almeida L.G."/>
            <person name="Kubitschek-Barreira P."/>
            <person name="Alves F.L."/>
            <person name="Kioshima E.S."/>
            <person name="Abadio A.K."/>
            <person name="Fernandes L."/>
            <person name="Derengowski L.S."/>
            <person name="Ferreira K.S."/>
            <person name="Souza R.C."/>
            <person name="Ruiz J.C."/>
            <person name="de Andrade N.C."/>
            <person name="Paes H.C."/>
            <person name="Nicola A.M."/>
            <person name="Albuquerque P."/>
            <person name="Gerber A.L."/>
            <person name="Martins V.P."/>
            <person name="Peconick L.D."/>
            <person name="Neto A.V."/>
            <person name="Chaucanez C.B."/>
            <person name="Silva P.A."/>
            <person name="Cunha O.L."/>
            <person name="de Oliveira F.F."/>
            <person name="dos Santos T.C."/>
            <person name="Barros A.L."/>
            <person name="Soares M.A."/>
            <person name="de Oliveira L.M."/>
            <person name="Marini M.M."/>
            <person name="Villalobos-Duno H."/>
            <person name="Cunha M.M."/>
            <person name="de Hoog S."/>
            <person name="da Silveira J.F."/>
            <person name="Henrissat B."/>
            <person name="Nino-Vega G.A."/>
            <person name="Cisalpino P.S."/>
            <person name="Mora-Montes H.M."/>
            <person name="Almeida S.R."/>
            <person name="Stajich J.E."/>
            <person name="Lopes-Bezerra L.M."/>
            <person name="Vasconcelos A.T."/>
            <person name="Felipe M.S."/>
        </authorList>
    </citation>
    <scope>NUCLEOTIDE SEQUENCE [LARGE SCALE GENOMIC DNA]</scope>
    <source>
        <strain evidence="4 5">1099-18</strain>
    </source>
</reference>